<proteinExistence type="predicted"/>
<accession>A0A7X3MH02</accession>
<dbReference type="Proteomes" id="UP000460412">
    <property type="component" value="Unassembled WGS sequence"/>
</dbReference>
<evidence type="ECO:0000313" key="3">
    <source>
        <dbReference type="Proteomes" id="UP000460412"/>
    </source>
</evidence>
<gene>
    <name evidence="1" type="ORF">GN277_12975</name>
    <name evidence="2" type="ORF">GN277_17980</name>
</gene>
<dbReference type="RefSeq" id="WP_159751426.1">
    <property type="nucleotide sequence ID" value="NZ_WUQX01000001.1"/>
</dbReference>
<organism evidence="1 3">
    <name type="scientific">Sporofaciens musculi</name>
    <dbReference type="NCBI Taxonomy" id="2681861"/>
    <lineage>
        <taxon>Bacteria</taxon>
        <taxon>Bacillati</taxon>
        <taxon>Bacillota</taxon>
        <taxon>Clostridia</taxon>
        <taxon>Lachnospirales</taxon>
        <taxon>Lachnospiraceae</taxon>
        <taxon>Sporofaciens</taxon>
    </lineage>
</organism>
<evidence type="ECO:0000313" key="1">
    <source>
        <dbReference type="EMBL" id="MXP76275.1"/>
    </source>
</evidence>
<dbReference type="AlphaFoldDB" id="A0A7X3MH02"/>
<reference evidence="1 3" key="1">
    <citation type="submission" date="2019-12" db="EMBL/GenBank/DDBJ databases">
        <title>Sporaefaciens musculi gen. nov., sp. nov., a novel bacterium isolated from the caecum of an obese mouse.</title>
        <authorList>
            <person name="Rasmussen T.S."/>
            <person name="Streidl T."/>
            <person name="Hitch T.C.A."/>
            <person name="Wortmann E."/>
            <person name="Deptula P."/>
            <person name="Hansen M."/>
            <person name="Nielsen D.S."/>
            <person name="Clavel T."/>
            <person name="Vogensen F.K."/>
        </authorList>
    </citation>
    <scope>NUCLEOTIDE SEQUENCE [LARGE SCALE GENOMIC DNA]</scope>
    <source>
        <strain evidence="1 3">WCA-9-b2</strain>
    </source>
</reference>
<dbReference type="EMBL" id="WUQX01000001">
    <property type="protein sequence ID" value="MXP76275.1"/>
    <property type="molecule type" value="Genomic_DNA"/>
</dbReference>
<comment type="caution">
    <text evidence="1">The sequence shown here is derived from an EMBL/GenBank/DDBJ whole genome shotgun (WGS) entry which is preliminary data.</text>
</comment>
<sequence length="58" mass="6781">MLFEKEIREAENKLNKKGFYVCNMVEPNNQQYEVYNGDGEVMIDHLSIAQLIDLSNMI</sequence>
<name>A0A7X3MH02_9FIRM</name>
<protein>
    <submittedName>
        <fullName evidence="1">Uncharacterized protein</fullName>
    </submittedName>
</protein>
<evidence type="ECO:0000313" key="2">
    <source>
        <dbReference type="EMBL" id="MXP77195.1"/>
    </source>
</evidence>
<dbReference type="EMBL" id="WUQX01000001">
    <property type="protein sequence ID" value="MXP77195.1"/>
    <property type="molecule type" value="Genomic_DNA"/>
</dbReference>
<keyword evidence="3" id="KW-1185">Reference proteome</keyword>